<dbReference type="OrthoDB" id="8940880at2"/>
<dbReference type="InterPro" id="IPR010777">
    <property type="entry name" value="PipA"/>
</dbReference>
<gene>
    <name evidence="2" type="ORF">D7S86_14585</name>
</gene>
<proteinExistence type="predicted"/>
<comment type="caution">
    <text evidence="2">The sequence shown here is derived from an EMBL/GenBank/DDBJ whole genome shotgun (WGS) entry which is preliminary data.</text>
</comment>
<sequence length="681" mass="74672">MFPAASVRDQRCQPYTLPHPPEGRRDYAIRHQEARLANDYPDLWAQTTDNPSSARLRHDLVATDDHPLQASDELVARMIVDAQIAWIDDANRSLCDVEAIDTLHDVITRAYERSATFRRLFNYATRDVDAPRWQLQTDGPLSIVLHGVSPEHDAAHGAITFNLDACRGDARDPARTYMTARGSEALPLPRAYLGVIVPALTRLPDDDCWHARGPNIEYVNLICKEMGHLELACMCREFSDMLHATATQSTRVDPMRPAVRNMNDSRAFEIASSRIVELGACPDEPPLARKRDRRLMLLSGGTPIVDLWPACAVNASPGAAPAPGDCPPSPGARLAPLPDAREPVLESAVPPDACADVAGSSAFDAWRPASTTQREALDLTTSISHPQDGEKAPVVPVVPVVLTSGVARTLDEWRTLVGPYAIPDDERRSTQAEWVRVTQRRTLCEFLIQPSLRDQLIVALSQGSRCAWPARSTRWWLEMLESNIEAGHIRPCHALAIVTEPCAGTYKGSFAAGLMSCADSYPDEVNLFIAVIKSILAQVKVRSDHSGVAASVRLDLLNSVGPPLLGGVGKHADTMRDFYDWVARSTPTKNPGIATQLKSLDLLPRADERASKHMRQRSVRTVSPYVRMTRVLNLEAASTSHVSPLATRAFHLVAQEVVAALSDRRLIDIDAGLAAQTSPVR</sequence>
<reference evidence="2 3" key="1">
    <citation type="submission" date="2018-10" db="EMBL/GenBank/DDBJ databases">
        <title>Robbsia sp. DHC34, isolated from soil.</title>
        <authorList>
            <person name="Gao Z.-H."/>
            <person name="Qiu L.-H."/>
        </authorList>
    </citation>
    <scope>NUCLEOTIDE SEQUENCE [LARGE SCALE GENOMIC DNA]</scope>
    <source>
        <strain evidence="2 3">DHC34</strain>
    </source>
</reference>
<dbReference type="EMBL" id="RBZU01000005">
    <property type="protein sequence ID" value="RKP54853.1"/>
    <property type="molecule type" value="Genomic_DNA"/>
</dbReference>
<organism evidence="2 3">
    <name type="scientific">Pararobbsia silviterrae</name>
    <dbReference type="NCBI Taxonomy" id="1792498"/>
    <lineage>
        <taxon>Bacteria</taxon>
        <taxon>Pseudomonadati</taxon>
        <taxon>Pseudomonadota</taxon>
        <taxon>Betaproteobacteria</taxon>
        <taxon>Burkholderiales</taxon>
        <taxon>Burkholderiaceae</taxon>
        <taxon>Pararobbsia</taxon>
    </lineage>
</organism>
<dbReference type="Proteomes" id="UP000270342">
    <property type="component" value="Unassembled WGS sequence"/>
</dbReference>
<dbReference type="Pfam" id="PF07108">
    <property type="entry name" value="PipA"/>
    <property type="match status" value="1"/>
</dbReference>
<evidence type="ECO:0000313" key="3">
    <source>
        <dbReference type="Proteomes" id="UP000270342"/>
    </source>
</evidence>
<evidence type="ECO:0000256" key="1">
    <source>
        <dbReference type="SAM" id="MobiDB-lite"/>
    </source>
</evidence>
<protein>
    <submittedName>
        <fullName evidence="2">PipA/GogA/GtgA family type III secretion system effector</fullName>
    </submittedName>
</protein>
<evidence type="ECO:0000313" key="2">
    <source>
        <dbReference type="EMBL" id="RKP54853.1"/>
    </source>
</evidence>
<name>A0A494XW68_9BURK</name>
<keyword evidence="3" id="KW-1185">Reference proteome</keyword>
<accession>A0A494XW68</accession>
<feature type="region of interest" description="Disordered" evidence="1">
    <location>
        <begin position="1"/>
        <end position="24"/>
    </location>
</feature>
<dbReference type="RefSeq" id="WP_121087544.1">
    <property type="nucleotide sequence ID" value="NZ_RBZU01000005.1"/>
</dbReference>
<dbReference type="AlphaFoldDB" id="A0A494XW68"/>